<dbReference type="Pfam" id="PF01636">
    <property type="entry name" value="APH"/>
    <property type="match status" value="1"/>
</dbReference>
<proteinExistence type="predicted"/>
<dbReference type="PANTHER" id="PTHR21310:SF15">
    <property type="entry name" value="AMINOGLYCOSIDE PHOSPHOTRANSFERASE DOMAIN-CONTAINING PROTEIN"/>
    <property type="match status" value="1"/>
</dbReference>
<dbReference type="Proteomes" id="UP001596915">
    <property type="component" value="Unassembled WGS sequence"/>
</dbReference>
<dbReference type="InterPro" id="IPR002575">
    <property type="entry name" value="Aminoglycoside_PTrfase"/>
</dbReference>
<protein>
    <submittedName>
        <fullName evidence="2">Phosphotransferase family protein</fullName>
    </submittedName>
</protein>
<name>A0ABW2X648_9ACTN</name>
<comment type="caution">
    <text evidence="2">The sequence shown here is derived from an EMBL/GenBank/DDBJ whole genome shotgun (WGS) entry which is preliminary data.</text>
</comment>
<evidence type="ECO:0000313" key="2">
    <source>
        <dbReference type="EMBL" id="MFD0629294.1"/>
    </source>
</evidence>
<reference evidence="3" key="1">
    <citation type="journal article" date="2019" name="Int. J. Syst. Evol. Microbiol.">
        <title>The Global Catalogue of Microorganisms (GCM) 10K type strain sequencing project: providing services to taxonomists for standard genome sequencing and annotation.</title>
        <authorList>
            <consortium name="The Broad Institute Genomics Platform"/>
            <consortium name="The Broad Institute Genome Sequencing Center for Infectious Disease"/>
            <person name="Wu L."/>
            <person name="Ma J."/>
        </authorList>
    </citation>
    <scope>NUCLEOTIDE SEQUENCE [LARGE SCALE GENOMIC DNA]</scope>
    <source>
        <strain evidence="3">JCM 12607</strain>
    </source>
</reference>
<dbReference type="Gene3D" id="3.90.1200.10">
    <property type="match status" value="1"/>
</dbReference>
<sequence>MLLDPDATLEAVASSLQDLPFPWSGDPVEIVGWGFSNVVLRVGTDVLVRVPRTPEAKDGSKHTAEVLRRLPPLPLAVPEVLGMLPTGPRLPFGAVLLRRLPGAVVDDDVARADHEAFTGDLTAFVSALHNCGDEPLLGILGADGAGQAIDALDAETAAATADRLAGRERQVFERWATAYRRWLAGAEFVPIHGDVWPGNLLHTSGRLSGVLDWDEARVGPRAVDLCGVWYLGRDFAEEMLSAYAARNSCDYEVLHEETRLAGVRRELRGVTWSLRHDDPGELKESLDKVRRSLHEFLLPPA</sequence>
<evidence type="ECO:0000259" key="1">
    <source>
        <dbReference type="Pfam" id="PF01636"/>
    </source>
</evidence>
<dbReference type="SUPFAM" id="SSF56112">
    <property type="entry name" value="Protein kinase-like (PK-like)"/>
    <property type="match status" value="1"/>
</dbReference>
<evidence type="ECO:0000313" key="3">
    <source>
        <dbReference type="Proteomes" id="UP001596915"/>
    </source>
</evidence>
<gene>
    <name evidence="2" type="ORF">ACFQ2K_48505</name>
</gene>
<accession>A0ABW2X648</accession>
<organism evidence="2 3">
    <name type="scientific">Streptomyces sanglieri</name>
    <dbReference type="NCBI Taxonomy" id="193460"/>
    <lineage>
        <taxon>Bacteria</taxon>
        <taxon>Bacillati</taxon>
        <taxon>Actinomycetota</taxon>
        <taxon>Actinomycetes</taxon>
        <taxon>Kitasatosporales</taxon>
        <taxon>Streptomycetaceae</taxon>
        <taxon>Streptomyces</taxon>
    </lineage>
</organism>
<dbReference type="InterPro" id="IPR011009">
    <property type="entry name" value="Kinase-like_dom_sf"/>
</dbReference>
<dbReference type="Gene3D" id="3.30.200.20">
    <property type="entry name" value="Phosphorylase Kinase, domain 1"/>
    <property type="match status" value="1"/>
</dbReference>
<keyword evidence="3" id="KW-1185">Reference proteome</keyword>
<dbReference type="InterPro" id="IPR051678">
    <property type="entry name" value="AGP_Transferase"/>
</dbReference>
<feature type="domain" description="Aminoglycoside phosphotransferase" evidence="1">
    <location>
        <begin position="29"/>
        <end position="253"/>
    </location>
</feature>
<dbReference type="EMBL" id="JBHTGL010000008">
    <property type="protein sequence ID" value="MFD0629294.1"/>
    <property type="molecule type" value="Genomic_DNA"/>
</dbReference>
<dbReference type="PANTHER" id="PTHR21310">
    <property type="entry name" value="AMINOGLYCOSIDE PHOSPHOTRANSFERASE-RELATED-RELATED"/>
    <property type="match status" value="1"/>
</dbReference>